<organism evidence="3 4">
    <name type="scientific">Magnaporthiopsis poae (strain ATCC 64411 / 73-15)</name>
    <name type="common">Kentucky bluegrass fungus</name>
    <name type="synonym">Magnaporthe poae</name>
    <dbReference type="NCBI Taxonomy" id="644358"/>
    <lineage>
        <taxon>Eukaryota</taxon>
        <taxon>Fungi</taxon>
        <taxon>Dikarya</taxon>
        <taxon>Ascomycota</taxon>
        <taxon>Pezizomycotina</taxon>
        <taxon>Sordariomycetes</taxon>
        <taxon>Sordariomycetidae</taxon>
        <taxon>Magnaporthales</taxon>
        <taxon>Magnaporthaceae</taxon>
        <taxon>Magnaporthiopsis</taxon>
    </lineage>
</organism>
<evidence type="ECO:0000313" key="3">
    <source>
        <dbReference type="EnsemblFungi" id="MAPG_00425T0"/>
    </source>
</evidence>
<dbReference type="VEuPathDB" id="FungiDB:MAPG_00425"/>
<evidence type="ECO:0000313" key="4">
    <source>
        <dbReference type="Proteomes" id="UP000011715"/>
    </source>
</evidence>
<reference evidence="3" key="4">
    <citation type="journal article" date="2015" name="G3 (Bethesda)">
        <title>Genome sequences of three phytopathogenic species of the Magnaporthaceae family of fungi.</title>
        <authorList>
            <person name="Okagaki L.H."/>
            <person name="Nunes C.C."/>
            <person name="Sailsbery J."/>
            <person name="Clay B."/>
            <person name="Brown D."/>
            <person name="John T."/>
            <person name="Oh Y."/>
            <person name="Young N."/>
            <person name="Fitzgerald M."/>
            <person name="Haas B.J."/>
            <person name="Zeng Q."/>
            <person name="Young S."/>
            <person name="Adiconis X."/>
            <person name="Fan L."/>
            <person name="Levin J.Z."/>
            <person name="Mitchell T.K."/>
            <person name="Okubara P.A."/>
            <person name="Farman M.L."/>
            <person name="Kohn L.M."/>
            <person name="Birren B."/>
            <person name="Ma L.-J."/>
            <person name="Dean R.A."/>
        </authorList>
    </citation>
    <scope>NUCLEOTIDE SEQUENCE</scope>
    <source>
        <strain evidence="3">ATCC 64411 / 73-15</strain>
    </source>
</reference>
<reference evidence="4" key="2">
    <citation type="submission" date="2010-05" db="EMBL/GenBank/DDBJ databases">
        <title>The genome sequence of Magnaporthe poae strain ATCC 64411.</title>
        <authorList>
            <person name="Ma L.-J."/>
            <person name="Dead R."/>
            <person name="Young S."/>
            <person name="Zeng Q."/>
            <person name="Koehrsen M."/>
            <person name="Alvarado L."/>
            <person name="Berlin A."/>
            <person name="Chapman S.B."/>
            <person name="Chen Z."/>
            <person name="Freedman E."/>
            <person name="Gellesch M."/>
            <person name="Goldberg J."/>
            <person name="Griggs A."/>
            <person name="Gujja S."/>
            <person name="Heilman E.R."/>
            <person name="Heiman D."/>
            <person name="Hepburn T."/>
            <person name="Howarth C."/>
            <person name="Jen D."/>
            <person name="Larson L."/>
            <person name="Mehta T."/>
            <person name="Neiman D."/>
            <person name="Pearson M."/>
            <person name="Roberts A."/>
            <person name="Saif S."/>
            <person name="Shea T."/>
            <person name="Shenoy N."/>
            <person name="Sisk P."/>
            <person name="Stolte C."/>
            <person name="Sykes S."/>
            <person name="Walk T."/>
            <person name="White J."/>
            <person name="Yandava C."/>
            <person name="Haas B."/>
            <person name="Nusbaum C."/>
            <person name="Birren B."/>
        </authorList>
    </citation>
    <scope>NUCLEOTIDE SEQUENCE [LARGE SCALE GENOMIC DNA]</scope>
    <source>
        <strain evidence="4">ATCC 64411 / 73-15</strain>
    </source>
</reference>
<reference evidence="2" key="1">
    <citation type="submission" date="2010-05" db="EMBL/GenBank/DDBJ databases">
        <title>The Genome Sequence of Magnaporthe poae strain ATCC 64411.</title>
        <authorList>
            <consortium name="The Broad Institute Genome Sequencing Platform"/>
            <consortium name="Broad Institute Genome Sequencing Center for Infectious Disease"/>
            <person name="Ma L.-J."/>
            <person name="Dead R."/>
            <person name="Young S."/>
            <person name="Zeng Q."/>
            <person name="Koehrsen M."/>
            <person name="Alvarado L."/>
            <person name="Berlin A."/>
            <person name="Chapman S.B."/>
            <person name="Chen Z."/>
            <person name="Freedman E."/>
            <person name="Gellesch M."/>
            <person name="Goldberg J."/>
            <person name="Griggs A."/>
            <person name="Gujja S."/>
            <person name="Heilman E.R."/>
            <person name="Heiman D."/>
            <person name="Hepburn T."/>
            <person name="Howarth C."/>
            <person name="Jen D."/>
            <person name="Larson L."/>
            <person name="Mehta T."/>
            <person name="Neiman D."/>
            <person name="Pearson M."/>
            <person name="Roberts A."/>
            <person name="Saif S."/>
            <person name="Shea T."/>
            <person name="Shenoy N."/>
            <person name="Sisk P."/>
            <person name="Stolte C."/>
            <person name="Sykes S."/>
            <person name="Walk T."/>
            <person name="White J."/>
            <person name="Yandava C."/>
            <person name="Haas B."/>
            <person name="Nusbaum C."/>
            <person name="Birren B."/>
        </authorList>
    </citation>
    <scope>NUCLEOTIDE SEQUENCE</scope>
    <source>
        <strain evidence="2">ATCC 64411</strain>
    </source>
</reference>
<proteinExistence type="predicted"/>
<reference evidence="3" key="5">
    <citation type="submission" date="2015-06" db="UniProtKB">
        <authorList>
            <consortium name="EnsemblFungi"/>
        </authorList>
    </citation>
    <scope>IDENTIFICATION</scope>
    <source>
        <strain evidence="3">ATCC 64411</strain>
    </source>
</reference>
<feature type="compositionally biased region" description="Polar residues" evidence="1">
    <location>
        <begin position="35"/>
        <end position="48"/>
    </location>
</feature>
<dbReference type="Proteomes" id="UP000011715">
    <property type="component" value="Unassembled WGS sequence"/>
</dbReference>
<dbReference type="EMBL" id="GL876966">
    <property type="protein sequence ID" value="KLU81335.1"/>
    <property type="molecule type" value="Genomic_DNA"/>
</dbReference>
<reference evidence="2" key="3">
    <citation type="submission" date="2011-03" db="EMBL/GenBank/DDBJ databases">
        <title>Annotation of Magnaporthe poae ATCC 64411.</title>
        <authorList>
            <person name="Ma L.-J."/>
            <person name="Dead R."/>
            <person name="Young S.K."/>
            <person name="Zeng Q."/>
            <person name="Gargeya S."/>
            <person name="Fitzgerald M."/>
            <person name="Haas B."/>
            <person name="Abouelleil A."/>
            <person name="Alvarado L."/>
            <person name="Arachchi H.M."/>
            <person name="Berlin A."/>
            <person name="Brown A."/>
            <person name="Chapman S.B."/>
            <person name="Chen Z."/>
            <person name="Dunbar C."/>
            <person name="Freedman E."/>
            <person name="Gearin G."/>
            <person name="Gellesch M."/>
            <person name="Goldberg J."/>
            <person name="Griggs A."/>
            <person name="Gujja S."/>
            <person name="Heiman D."/>
            <person name="Howarth C."/>
            <person name="Larson L."/>
            <person name="Lui A."/>
            <person name="MacDonald P.J.P."/>
            <person name="Mehta T."/>
            <person name="Montmayeur A."/>
            <person name="Murphy C."/>
            <person name="Neiman D."/>
            <person name="Pearson M."/>
            <person name="Priest M."/>
            <person name="Roberts A."/>
            <person name="Saif S."/>
            <person name="Shea T."/>
            <person name="Shenoy N."/>
            <person name="Sisk P."/>
            <person name="Stolte C."/>
            <person name="Sykes S."/>
            <person name="Yandava C."/>
            <person name="Wortman J."/>
            <person name="Nusbaum C."/>
            <person name="Birren B."/>
        </authorList>
    </citation>
    <scope>NUCLEOTIDE SEQUENCE</scope>
    <source>
        <strain evidence="2">ATCC 64411</strain>
    </source>
</reference>
<evidence type="ECO:0000256" key="1">
    <source>
        <dbReference type="SAM" id="MobiDB-lite"/>
    </source>
</evidence>
<feature type="compositionally biased region" description="Pro residues" evidence="1">
    <location>
        <begin position="238"/>
        <end position="247"/>
    </location>
</feature>
<feature type="region of interest" description="Disordered" evidence="1">
    <location>
        <begin position="35"/>
        <end position="73"/>
    </location>
</feature>
<accession>A0A0C4DKZ3</accession>
<feature type="region of interest" description="Disordered" evidence="1">
    <location>
        <begin position="133"/>
        <end position="247"/>
    </location>
</feature>
<evidence type="ECO:0000313" key="2">
    <source>
        <dbReference type="EMBL" id="KLU81335.1"/>
    </source>
</evidence>
<dbReference type="AlphaFoldDB" id="A0A0C4DKZ3"/>
<protein>
    <submittedName>
        <fullName evidence="2 3">Uncharacterized protein</fullName>
    </submittedName>
</protein>
<keyword evidence="4" id="KW-1185">Reference proteome</keyword>
<feature type="compositionally biased region" description="Basic and acidic residues" evidence="1">
    <location>
        <begin position="168"/>
        <end position="182"/>
    </location>
</feature>
<name>A0A0C4DKZ3_MAGP6</name>
<dbReference type="EnsemblFungi" id="MAPG_00425T0">
    <property type="protein sequence ID" value="MAPG_00425T0"/>
    <property type="gene ID" value="MAPG_00425"/>
</dbReference>
<gene>
    <name evidence="2" type="ORF">MAPG_00425</name>
</gene>
<dbReference type="EMBL" id="ADBL01000100">
    <property type="status" value="NOT_ANNOTATED_CDS"/>
    <property type="molecule type" value="Genomic_DNA"/>
</dbReference>
<sequence length="247" mass="26777">MKQSSYTSAGVGLDVGEEWARPHGLAFDFQHSPRLSAQGLPTRSSGQRATLLKRRQTCGSRPQPSHVGLPRKNAGLHRDGAWISARQNGCQYQELANPRTDSGKAQPYGLEVNANFFEQHTATLHHTHRTCNIASLGAPGPAVERPNAGQSRRRGRYEATPPRCSGPPEDKPVEAQLARRPESPSPNTLGRRPGPALFMQNKQSGLDCSRTPWPSLVSAGSYGGLPSNVQVEGTPEQRVPPTPRSKT</sequence>